<comment type="subcellular location">
    <subcellularLocation>
        <location evidence="1">Nucleus</location>
    </subcellularLocation>
</comment>
<dbReference type="GO" id="GO:0016787">
    <property type="term" value="F:hydrolase activity"/>
    <property type="evidence" value="ECO:0007669"/>
    <property type="project" value="UniProtKB-KW"/>
</dbReference>
<keyword evidence="4 9" id="KW-0378">Hydrolase</keyword>
<evidence type="ECO:0000256" key="4">
    <source>
        <dbReference type="ARBA" id="ARBA00022801"/>
    </source>
</evidence>
<evidence type="ECO:0000313" key="9">
    <source>
        <dbReference type="RefSeq" id="XP_070141206.1"/>
    </source>
</evidence>
<dbReference type="PANTHER" id="PTHR13204">
    <property type="entry name" value="PTD012 PROTEIN"/>
    <property type="match status" value="1"/>
</dbReference>
<sequence>MTATQIVQILARRWSAGQSQLCLQLGKSLSPYRGICRDNMSRSHLQTEGLLFEEKPLHVPPLSELQKVIQGALCANFATAEVSVGSCPDLKAGQFGLVESGLGGKPTLLEAGGPPYLRPLVQRDKLYNLKEITRRSQGPGKIFAVGPGAGPWPIRNSNCEGIFNFVVSEKDELTNGSYTATVRGEQEECVLERIPDTEPRCALILNLFLSEGKPGEVLKIRAKQRTGQENFVEYIRKALEQHYGDQVVGLGGIFLVKKGCVHQHVMRDFSTTPIHTHEQIQQWLKFYEMPAQLNAVGTLVTKDMGLDLRLQHFHSFSASNWGGHYHYDTTPETVEYEAYLNVAERVVRVDRPVVTDQLGRD</sequence>
<evidence type="ECO:0000313" key="8">
    <source>
        <dbReference type="Proteomes" id="UP001652661"/>
    </source>
</evidence>
<dbReference type="GeneID" id="121502640"/>
<dbReference type="InterPro" id="IPR015021">
    <property type="entry name" value="C11orf54_DUF1907"/>
</dbReference>
<comment type="subunit">
    <text evidence="2">Monomer.</text>
</comment>
<evidence type="ECO:0000256" key="3">
    <source>
        <dbReference type="ARBA" id="ARBA00022723"/>
    </source>
</evidence>
<dbReference type="CDD" id="cd17298">
    <property type="entry name" value="DUF1907"/>
    <property type="match status" value="1"/>
</dbReference>
<accession>A0ABM4GER7</accession>
<evidence type="ECO:0000256" key="1">
    <source>
        <dbReference type="ARBA" id="ARBA00004123"/>
    </source>
</evidence>
<feature type="domain" description="DUF1907" evidence="7">
    <location>
        <begin position="68"/>
        <end position="349"/>
    </location>
</feature>
<gene>
    <name evidence="9" type="primary">LOC121502640</name>
</gene>
<evidence type="ECO:0000256" key="5">
    <source>
        <dbReference type="ARBA" id="ARBA00022833"/>
    </source>
</evidence>
<dbReference type="SUPFAM" id="SSF117856">
    <property type="entry name" value="AF0104/ALDC/Ptd012-like"/>
    <property type="match status" value="1"/>
</dbReference>
<evidence type="ECO:0000259" key="7">
    <source>
        <dbReference type="SMART" id="SM01168"/>
    </source>
</evidence>
<protein>
    <submittedName>
        <fullName evidence="9">Ester hydrolase C11orf54 homolog</fullName>
    </submittedName>
</protein>
<dbReference type="SMART" id="SM01168">
    <property type="entry name" value="DUF1907"/>
    <property type="match status" value="1"/>
</dbReference>
<evidence type="ECO:0000256" key="2">
    <source>
        <dbReference type="ARBA" id="ARBA00011245"/>
    </source>
</evidence>
<reference evidence="9" key="1">
    <citation type="submission" date="2025-08" db="UniProtKB">
        <authorList>
            <consortium name="RefSeq"/>
        </authorList>
    </citation>
    <scope>IDENTIFICATION</scope>
    <source>
        <strain evidence="9">14028-0561.14</strain>
        <tissue evidence="9">Whole fly</tissue>
    </source>
</reference>
<proteinExistence type="predicted"/>
<dbReference type="PANTHER" id="PTHR13204:SF1">
    <property type="entry name" value="ESTER HYDROLASE C11ORF54"/>
    <property type="match status" value="1"/>
</dbReference>
<keyword evidence="5" id="KW-0862">Zinc</keyword>
<keyword evidence="6" id="KW-0539">Nucleus</keyword>
<name>A0ABM4GER7_DROKI</name>
<organism evidence="8 9">
    <name type="scientific">Drosophila kikkawai</name>
    <name type="common">Fruit fly</name>
    <dbReference type="NCBI Taxonomy" id="30033"/>
    <lineage>
        <taxon>Eukaryota</taxon>
        <taxon>Metazoa</taxon>
        <taxon>Ecdysozoa</taxon>
        <taxon>Arthropoda</taxon>
        <taxon>Hexapoda</taxon>
        <taxon>Insecta</taxon>
        <taxon>Pterygota</taxon>
        <taxon>Neoptera</taxon>
        <taxon>Endopterygota</taxon>
        <taxon>Diptera</taxon>
        <taxon>Brachycera</taxon>
        <taxon>Muscomorpha</taxon>
        <taxon>Ephydroidea</taxon>
        <taxon>Drosophilidae</taxon>
        <taxon>Drosophila</taxon>
        <taxon>Sophophora</taxon>
    </lineage>
</organism>
<keyword evidence="8" id="KW-1185">Reference proteome</keyword>
<evidence type="ECO:0000256" key="6">
    <source>
        <dbReference type="ARBA" id="ARBA00023242"/>
    </source>
</evidence>
<dbReference type="RefSeq" id="XP_070141206.1">
    <property type="nucleotide sequence ID" value="XM_070285105.1"/>
</dbReference>
<dbReference type="Proteomes" id="UP001652661">
    <property type="component" value="Chromosome 3L"/>
</dbReference>
<keyword evidence="3" id="KW-0479">Metal-binding</keyword>
<dbReference type="Pfam" id="PF08925">
    <property type="entry name" value="DUF1907"/>
    <property type="match status" value="1"/>
</dbReference>